<proteinExistence type="predicted"/>
<evidence type="ECO:0000259" key="1">
    <source>
        <dbReference type="Pfam" id="PF13276"/>
    </source>
</evidence>
<accession>A0A226C123</accession>
<dbReference type="InterPro" id="IPR025948">
    <property type="entry name" value="HTH-like_dom"/>
</dbReference>
<sequence length="43" mass="5232">MTIKIRREQNIIINHKRIYRIMRSVGLKSYAVEKESTLGYRCY</sequence>
<feature type="domain" description="HTH-like" evidence="1">
    <location>
        <begin position="1"/>
        <end position="30"/>
    </location>
</feature>
<evidence type="ECO:0000313" key="2">
    <source>
        <dbReference type="EMBL" id="OWZ84070.1"/>
    </source>
</evidence>
<dbReference type="Proteomes" id="UP000214588">
    <property type="component" value="Unassembled WGS sequence"/>
</dbReference>
<comment type="caution">
    <text evidence="2">The sequence shown here is derived from an EMBL/GenBank/DDBJ whole genome shotgun (WGS) entry which is preliminary data.</text>
</comment>
<protein>
    <recommendedName>
        <fullName evidence="1">HTH-like domain-containing protein</fullName>
    </recommendedName>
</protein>
<gene>
    <name evidence="2" type="ORF">CDO51_04975</name>
</gene>
<dbReference type="Pfam" id="PF13276">
    <property type="entry name" value="HTH_21"/>
    <property type="match status" value="1"/>
</dbReference>
<dbReference type="AlphaFoldDB" id="A0A226C123"/>
<keyword evidence="3" id="KW-1185">Reference proteome</keyword>
<dbReference type="EMBL" id="NIQC01000008">
    <property type="protein sequence ID" value="OWZ84070.1"/>
    <property type="molecule type" value="Genomic_DNA"/>
</dbReference>
<organism evidence="2 3">
    <name type="scientific">Natranaerobius trueperi</name>
    <dbReference type="NCBI Taxonomy" id="759412"/>
    <lineage>
        <taxon>Bacteria</taxon>
        <taxon>Bacillati</taxon>
        <taxon>Bacillota</taxon>
        <taxon>Clostridia</taxon>
        <taxon>Natranaerobiales</taxon>
        <taxon>Natranaerobiaceae</taxon>
        <taxon>Natranaerobius</taxon>
    </lineage>
</organism>
<evidence type="ECO:0000313" key="3">
    <source>
        <dbReference type="Proteomes" id="UP000214588"/>
    </source>
</evidence>
<reference evidence="2 3" key="1">
    <citation type="submission" date="2017-06" db="EMBL/GenBank/DDBJ databases">
        <title>Draft Genome Sequence of Natranaerobius trueperi halophilic, alkalithermophilic bacteria from soda lakes.</title>
        <authorList>
            <person name="Zhao B."/>
        </authorList>
    </citation>
    <scope>NUCLEOTIDE SEQUENCE [LARGE SCALE GENOMIC DNA]</scope>
    <source>
        <strain evidence="2 3">DSM 18760</strain>
    </source>
</reference>
<name>A0A226C123_9FIRM</name>